<dbReference type="EMBL" id="AP024444">
    <property type="protein sequence ID" value="BCS19883.1"/>
    <property type="molecule type" value="Genomic_DNA"/>
</dbReference>
<reference evidence="2" key="1">
    <citation type="submission" date="2021-01" db="EMBL/GenBank/DDBJ databases">
        <authorList>
            <consortium name="Aspergillus puulaauensis MK2 genome sequencing consortium"/>
            <person name="Kazuki M."/>
            <person name="Futagami T."/>
        </authorList>
    </citation>
    <scope>NUCLEOTIDE SEQUENCE</scope>
    <source>
        <strain evidence="2">MK2</strain>
    </source>
</reference>
<reference evidence="2" key="2">
    <citation type="submission" date="2021-02" db="EMBL/GenBank/DDBJ databases">
        <title>Aspergillus puulaauensis MK2 genome sequence.</title>
        <authorList>
            <person name="Futagami T."/>
            <person name="Mori K."/>
            <person name="Kadooka C."/>
            <person name="Tanaka T."/>
        </authorList>
    </citation>
    <scope>NUCLEOTIDE SEQUENCE</scope>
    <source>
        <strain evidence="2">MK2</strain>
    </source>
</reference>
<feature type="chain" id="PRO_5031278211" description="Lysine-specific metallo-endopeptidase domain-containing protein" evidence="1">
    <location>
        <begin position="19"/>
        <end position="300"/>
    </location>
</feature>
<sequence length="300" mass="34490">MQLLLILVLGLLSCIVSASPLPTNDEKRDDDSYEKIYETAEEMFPGVWWHSARRTCSEEQFRALYDATSSAIGLINGMEGEVYGDEDVGLSPAWNKFFMDGRTWQAQYPEELSSMLGLYNQTKFFIENGRTEKKNKAKRQHRLAYVCGDETGYGTCENKPKTKAYVPTIPTKLENCEQCFSVAFCDPFFKSKPVVEIIDGAHWQEKDLNDPQLVSREHSLFHEWMHVDLMGQDWHISDLKNRDVKGDGFKHSVYGADLCSDYAWKHAAEGKVNYEIRENADNYAWVLSYTYYNAVFGWGI</sequence>
<keyword evidence="3" id="KW-1185">Reference proteome</keyword>
<gene>
    <name evidence="2" type="ORF">APUU_20315A</name>
</gene>
<proteinExistence type="predicted"/>
<dbReference type="InterPro" id="IPR024079">
    <property type="entry name" value="MetalloPept_cat_dom_sf"/>
</dbReference>
<name>A0A7R8AJW6_9EURO</name>
<evidence type="ECO:0000256" key="1">
    <source>
        <dbReference type="SAM" id="SignalP"/>
    </source>
</evidence>
<dbReference type="OrthoDB" id="3482317at2759"/>
<dbReference type="KEGG" id="apuu:APUU_20315A"/>
<dbReference type="GeneID" id="64969888"/>
<accession>A0A7R8AJW6</accession>
<dbReference type="RefSeq" id="XP_041552077.1">
    <property type="nucleotide sequence ID" value="XM_041698943.1"/>
</dbReference>
<dbReference type="GO" id="GO:0008237">
    <property type="term" value="F:metallopeptidase activity"/>
    <property type="evidence" value="ECO:0007669"/>
    <property type="project" value="InterPro"/>
</dbReference>
<evidence type="ECO:0000313" key="3">
    <source>
        <dbReference type="Proteomes" id="UP000654913"/>
    </source>
</evidence>
<protein>
    <recommendedName>
        <fullName evidence="4">Lysine-specific metallo-endopeptidase domain-containing protein</fullName>
    </recommendedName>
</protein>
<evidence type="ECO:0000313" key="2">
    <source>
        <dbReference type="EMBL" id="BCS19883.1"/>
    </source>
</evidence>
<evidence type="ECO:0008006" key="4">
    <source>
        <dbReference type="Google" id="ProtNLM"/>
    </source>
</evidence>
<organism evidence="2 3">
    <name type="scientific">Aspergillus puulaauensis</name>
    <dbReference type="NCBI Taxonomy" id="1220207"/>
    <lineage>
        <taxon>Eukaryota</taxon>
        <taxon>Fungi</taxon>
        <taxon>Dikarya</taxon>
        <taxon>Ascomycota</taxon>
        <taxon>Pezizomycotina</taxon>
        <taxon>Eurotiomycetes</taxon>
        <taxon>Eurotiomycetidae</taxon>
        <taxon>Eurotiales</taxon>
        <taxon>Aspergillaceae</taxon>
        <taxon>Aspergillus</taxon>
    </lineage>
</organism>
<feature type="signal peptide" evidence="1">
    <location>
        <begin position="1"/>
        <end position="18"/>
    </location>
</feature>
<keyword evidence="1" id="KW-0732">Signal</keyword>
<dbReference type="Gene3D" id="3.40.390.10">
    <property type="entry name" value="Collagenase (Catalytic Domain)"/>
    <property type="match status" value="1"/>
</dbReference>
<dbReference type="AlphaFoldDB" id="A0A7R8AJW6"/>
<dbReference type="Proteomes" id="UP000654913">
    <property type="component" value="Chromosome 2"/>
</dbReference>